<dbReference type="Proteomes" id="UP000243232">
    <property type="component" value="Chromosome I"/>
</dbReference>
<evidence type="ECO:0000313" key="11">
    <source>
        <dbReference type="Proteomes" id="UP000243232"/>
    </source>
</evidence>
<keyword evidence="3 9" id="KW-0540">Nuclease</keyword>
<dbReference type="CDD" id="cd09725">
    <property type="entry name" value="Cas2_I_II_III"/>
    <property type="match status" value="1"/>
</dbReference>
<dbReference type="GO" id="GO:0004521">
    <property type="term" value="F:RNA endonuclease activity"/>
    <property type="evidence" value="ECO:0007669"/>
    <property type="project" value="InterPro"/>
</dbReference>
<keyword evidence="4 9" id="KW-0479">Metal-binding</keyword>
<dbReference type="HAMAP" id="MF_01471">
    <property type="entry name" value="Cas2"/>
    <property type="match status" value="1"/>
</dbReference>
<comment type="subunit">
    <text evidence="9">Homodimer, forms a heterotetramer with a Cas1 homodimer.</text>
</comment>
<dbReference type="InterPro" id="IPR019199">
    <property type="entry name" value="Virulence_VapD/CRISPR_Cas2"/>
</dbReference>
<name>A0A1H2G0Z2_9PSED</name>
<comment type="similarity">
    <text evidence="2 9">Belongs to the CRISPR-associated endoribonuclease Cas2 protein family.</text>
</comment>
<dbReference type="SUPFAM" id="SSF143430">
    <property type="entry name" value="TTP0101/SSO1404-like"/>
    <property type="match status" value="1"/>
</dbReference>
<reference evidence="11" key="1">
    <citation type="submission" date="2016-10" db="EMBL/GenBank/DDBJ databases">
        <authorList>
            <person name="Varghese N."/>
            <person name="Submissions S."/>
        </authorList>
    </citation>
    <scope>NUCLEOTIDE SEQUENCE [LARGE SCALE GENOMIC DNA]</scope>
    <source>
        <strain evidence="11">DSM 17875</strain>
    </source>
</reference>
<evidence type="ECO:0000256" key="2">
    <source>
        <dbReference type="ARBA" id="ARBA00009959"/>
    </source>
</evidence>
<organism evidence="10 11">
    <name type="scientific">Pseudomonas pohangensis</name>
    <dbReference type="NCBI Taxonomy" id="364197"/>
    <lineage>
        <taxon>Bacteria</taxon>
        <taxon>Pseudomonadati</taxon>
        <taxon>Pseudomonadota</taxon>
        <taxon>Gammaproteobacteria</taxon>
        <taxon>Pseudomonadales</taxon>
        <taxon>Pseudomonadaceae</taxon>
        <taxon>Pseudomonas</taxon>
    </lineage>
</organism>
<evidence type="ECO:0000313" key="10">
    <source>
        <dbReference type="EMBL" id="SDU13256.1"/>
    </source>
</evidence>
<evidence type="ECO:0000256" key="7">
    <source>
        <dbReference type="ARBA" id="ARBA00022842"/>
    </source>
</evidence>
<sequence length="130" mass="15528">MNNSAWYVISYDIHNVRRLTRTYRLLRQQAHPLLESLFVFQGSPQQLQQLRQQLAERLNTHEDDLLIYRLRHDRPVHRWGTACLPSGLYDFTLPALIEHRDERLPDAHNWSNFTQLYDQKTISLFELSIG</sequence>
<dbReference type="GO" id="GO:0043571">
    <property type="term" value="P:maintenance of CRISPR repeat elements"/>
    <property type="evidence" value="ECO:0007669"/>
    <property type="project" value="UniProtKB-UniRule"/>
</dbReference>
<dbReference type="RefSeq" id="WP_090194557.1">
    <property type="nucleotide sequence ID" value="NZ_LT629785.1"/>
</dbReference>
<dbReference type="EMBL" id="LT629785">
    <property type="protein sequence ID" value="SDU13256.1"/>
    <property type="molecule type" value="Genomic_DNA"/>
</dbReference>
<dbReference type="EC" id="3.1.-.-" evidence="9"/>
<dbReference type="GO" id="GO:0046872">
    <property type="term" value="F:metal ion binding"/>
    <property type="evidence" value="ECO:0007669"/>
    <property type="project" value="UniProtKB-UniRule"/>
</dbReference>
<evidence type="ECO:0000256" key="8">
    <source>
        <dbReference type="ARBA" id="ARBA00023118"/>
    </source>
</evidence>
<protein>
    <recommendedName>
        <fullName evidence="9">CRISPR-associated endoribonuclease Cas2</fullName>
        <ecNumber evidence="9">3.1.-.-</ecNumber>
    </recommendedName>
</protein>
<proteinExistence type="inferred from homology"/>
<keyword evidence="11" id="KW-1185">Reference proteome</keyword>
<comment type="function">
    <text evidence="9">CRISPR (clustered regularly interspaced short palindromic repeat), is an adaptive immune system that provides protection against mobile genetic elements (viruses, transposable elements and conjugative plasmids). CRISPR clusters contain sequences complementary to antecedent mobile elements and target invading nucleic acids. CRISPR clusters are transcribed and processed into CRISPR RNA (crRNA). Functions as a ssRNA-specific endoribonuclease. Involved in the integration of spacer DNA into the CRISPR cassette.</text>
</comment>
<dbReference type="Pfam" id="PF09827">
    <property type="entry name" value="CRISPR_Cas2"/>
    <property type="match status" value="1"/>
</dbReference>
<evidence type="ECO:0000256" key="6">
    <source>
        <dbReference type="ARBA" id="ARBA00022801"/>
    </source>
</evidence>
<dbReference type="InterPro" id="IPR021127">
    <property type="entry name" value="CRISPR_associated_Cas2"/>
</dbReference>
<dbReference type="OrthoDB" id="9798176at2"/>
<evidence type="ECO:0000256" key="1">
    <source>
        <dbReference type="ARBA" id="ARBA00001946"/>
    </source>
</evidence>
<feature type="binding site" evidence="9">
    <location>
        <position position="12"/>
    </location>
    <ligand>
        <name>Mg(2+)</name>
        <dbReference type="ChEBI" id="CHEBI:18420"/>
        <note>catalytic</note>
    </ligand>
</feature>
<evidence type="ECO:0000256" key="9">
    <source>
        <dbReference type="HAMAP-Rule" id="MF_01471"/>
    </source>
</evidence>
<evidence type="ECO:0000256" key="5">
    <source>
        <dbReference type="ARBA" id="ARBA00022759"/>
    </source>
</evidence>
<keyword evidence="5 9" id="KW-0255">Endonuclease</keyword>
<gene>
    <name evidence="9" type="primary">cas2</name>
    <name evidence="10" type="ORF">SAMN05216296_1961</name>
</gene>
<keyword evidence="7 9" id="KW-0460">Magnesium</keyword>
<dbReference type="Gene3D" id="3.30.70.240">
    <property type="match status" value="1"/>
</dbReference>
<evidence type="ECO:0000256" key="3">
    <source>
        <dbReference type="ARBA" id="ARBA00022722"/>
    </source>
</evidence>
<evidence type="ECO:0000256" key="4">
    <source>
        <dbReference type="ARBA" id="ARBA00022723"/>
    </source>
</evidence>
<dbReference type="STRING" id="364197.SAMN05216296_1961"/>
<accession>A0A1H2G0Z2</accession>
<dbReference type="GO" id="GO:0051607">
    <property type="term" value="P:defense response to virus"/>
    <property type="evidence" value="ECO:0007669"/>
    <property type="project" value="UniProtKB-UniRule"/>
</dbReference>
<dbReference type="GO" id="GO:0016787">
    <property type="term" value="F:hydrolase activity"/>
    <property type="evidence" value="ECO:0007669"/>
    <property type="project" value="UniProtKB-KW"/>
</dbReference>
<keyword evidence="8 9" id="KW-0051">Antiviral defense</keyword>
<keyword evidence="6 9" id="KW-0378">Hydrolase</keyword>
<dbReference type="AlphaFoldDB" id="A0A1H2G0Z2"/>
<comment type="cofactor">
    <cofactor evidence="1 9">
        <name>Mg(2+)</name>
        <dbReference type="ChEBI" id="CHEBI:18420"/>
    </cofactor>
</comment>